<gene>
    <name evidence="2" type="ORF">N7494_013197</name>
</gene>
<sequence>MMNDLLILGLIAHFKANDKVERNCHLRKCLSDNRKIPANSLACTKPPVIKKLRAQLGPTDKDRDYLSLDGWKDLPEEDQARVREALENVDSDVKKNRSRNRTPKKAVPGLYRSV</sequence>
<reference evidence="2 3" key="1">
    <citation type="journal article" date="2023" name="IMA Fungus">
        <title>Comparative genomic study of the Penicillium genus elucidates a diverse pangenome and 15 lateral gene transfer events.</title>
        <authorList>
            <person name="Petersen C."/>
            <person name="Sorensen T."/>
            <person name="Nielsen M.R."/>
            <person name="Sondergaard T.E."/>
            <person name="Sorensen J.L."/>
            <person name="Fitzpatrick D.A."/>
            <person name="Frisvad J.C."/>
            <person name="Nielsen K.L."/>
        </authorList>
    </citation>
    <scope>NUCLEOTIDE SEQUENCE [LARGE SCALE GENOMIC DNA]</scope>
    <source>
        <strain evidence="2 3">IBT 35679</strain>
    </source>
</reference>
<accession>A0AAD6CJA7</accession>
<evidence type="ECO:0000256" key="1">
    <source>
        <dbReference type="SAM" id="MobiDB-lite"/>
    </source>
</evidence>
<dbReference type="AlphaFoldDB" id="A0AAD6CJA7"/>
<feature type="region of interest" description="Disordered" evidence="1">
    <location>
        <begin position="88"/>
        <end position="114"/>
    </location>
</feature>
<dbReference type="Proteomes" id="UP001220324">
    <property type="component" value="Unassembled WGS sequence"/>
</dbReference>
<evidence type="ECO:0000313" key="3">
    <source>
        <dbReference type="Proteomes" id="UP001220324"/>
    </source>
</evidence>
<organism evidence="2 3">
    <name type="scientific">Penicillium frequentans</name>
    <dbReference type="NCBI Taxonomy" id="3151616"/>
    <lineage>
        <taxon>Eukaryota</taxon>
        <taxon>Fungi</taxon>
        <taxon>Dikarya</taxon>
        <taxon>Ascomycota</taxon>
        <taxon>Pezizomycotina</taxon>
        <taxon>Eurotiomycetes</taxon>
        <taxon>Eurotiomycetidae</taxon>
        <taxon>Eurotiales</taxon>
        <taxon>Aspergillaceae</taxon>
        <taxon>Penicillium</taxon>
    </lineage>
</organism>
<keyword evidence="3" id="KW-1185">Reference proteome</keyword>
<dbReference type="EMBL" id="JAQIZZ010000010">
    <property type="protein sequence ID" value="KAJ5523011.1"/>
    <property type="molecule type" value="Genomic_DNA"/>
</dbReference>
<dbReference type="InterPro" id="IPR036957">
    <property type="entry name" value="Znf_PARP_sf"/>
</dbReference>
<comment type="caution">
    <text evidence="2">The sequence shown here is derived from an EMBL/GenBank/DDBJ whole genome shotgun (WGS) entry which is preliminary data.</text>
</comment>
<proteinExistence type="predicted"/>
<dbReference type="GO" id="GO:0003677">
    <property type="term" value="F:DNA binding"/>
    <property type="evidence" value="ECO:0007669"/>
    <property type="project" value="InterPro"/>
</dbReference>
<protein>
    <submittedName>
        <fullName evidence="2">Zf-PARP-domain-containing protein</fullName>
    </submittedName>
</protein>
<dbReference type="Gene3D" id="3.30.1740.10">
    <property type="entry name" value="Zinc finger, PARP-type"/>
    <property type="match status" value="1"/>
</dbReference>
<evidence type="ECO:0000313" key="2">
    <source>
        <dbReference type="EMBL" id="KAJ5523011.1"/>
    </source>
</evidence>
<name>A0AAD6CJA7_9EURO</name>
<dbReference type="GO" id="GO:0008270">
    <property type="term" value="F:zinc ion binding"/>
    <property type="evidence" value="ECO:0007669"/>
    <property type="project" value="InterPro"/>
</dbReference>